<evidence type="ECO:0000313" key="1">
    <source>
        <dbReference type="EMBL" id="CAG8842416.1"/>
    </source>
</evidence>
<proteinExistence type="predicted"/>
<accession>A0ACA9SNW5</accession>
<sequence>MHESLDLIMNQLDLLDTLLHLEDSLVSDFLRRSNTMPYFCVSWVLTWCSHDLHDFSKITRLFDLFIASNPLMALYLSARVIISRRKKLLLLECDSSIIHAFLSKFPQEIDVDELIFRTLQLYQKYPPHELQAIS</sequence>
<protein>
    <submittedName>
        <fullName evidence="1">13037_t:CDS:1</fullName>
    </submittedName>
</protein>
<keyword evidence="2" id="KW-1185">Reference proteome</keyword>
<comment type="caution">
    <text evidence="1">The sequence shown here is derived from an EMBL/GenBank/DDBJ whole genome shotgun (WGS) entry which is preliminary data.</text>
</comment>
<organism evidence="1 2">
    <name type="scientific">Racocetra persica</name>
    <dbReference type="NCBI Taxonomy" id="160502"/>
    <lineage>
        <taxon>Eukaryota</taxon>
        <taxon>Fungi</taxon>
        <taxon>Fungi incertae sedis</taxon>
        <taxon>Mucoromycota</taxon>
        <taxon>Glomeromycotina</taxon>
        <taxon>Glomeromycetes</taxon>
        <taxon>Diversisporales</taxon>
        <taxon>Gigasporaceae</taxon>
        <taxon>Racocetra</taxon>
    </lineage>
</organism>
<evidence type="ECO:0000313" key="2">
    <source>
        <dbReference type="Proteomes" id="UP000789920"/>
    </source>
</evidence>
<reference evidence="1" key="1">
    <citation type="submission" date="2021-06" db="EMBL/GenBank/DDBJ databases">
        <authorList>
            <person name="Kallberg Y."/>
            <person name="Tangrot J."/>
            <person name="Rosling A."/>
        </authorList>
    </citation>
    <scope>NUCLEOTIDE SEQUENCE</scope>
    <source>
        <strain evidence="1">MA461A</strain>
    </source>
</reference>
<feature type="non-terminal residue" evidence="1">
    <location>
        <position position="134"/>
    </location>
</feature>
<gene>
    <name evidence="1" type="ORF">RPERSI_LOCUS32310</name>
</gene>
<dbReference type="EMBL" id="CAJVQC010134155">
    <property type="protein sequence ID" value="CAG8842416.1"/>
    <property type="molecule type" value="Genomic_DNA"/>
</dbReference>
<name>A0ACA9SNW5_9GLOM</name>
<dbReference type="Proteomes" id="UP000789920">
    <property type="component" value="Unassembled WGS sequence"/>
</dbReference>